<feature type="region of interest" description="Disordered" evidence="1">
    <location>
        <begin position="92"/>
        <end position="116"/>
    </location>
</feature>
<evidence type="ECO:0000256" key="1">
    <source>
        <dbReference type="SAM" id="MobiDB-lite"/>
    </source>
</evidence>
<dbReference type="AlphaFoldDB" id="A0AAV7KWP1"/>
<feature type="region of interest" description="Disordered" evidence="1">
    <location>
        <begin position="133"/>
        <end position="178"/>
    </location>
</feature>
<name>A0AAV7KWP1_PLEWA</name>
<reference evidence="2" key="1">
    <citation type="journal article" date="2022" name="bioRxiv">
        <title>Sequencing and chromosome-scale assembly of the giantPleurodeles waltlgenome.</title>
        <authorList>
            <person name="Brown T."/>
            <person name="Elewa A."/>
            <person name="Iarovenko S."/>
            <person name="Subramanian E."/>
            <person name="Araus A.J."/>
            <person name="Petzold A."/>
            <person name="Susuki M."/>
            <person name="Suzuki K.-i.T."/>
            <person name="Hayashi T."/>
            <person name="Toyoda A."/>
            <person name="Oliveira C."/>
            <person name="Osipova E."/>
            <person name="Leigh N.D."/>
            <person name="Simon A."/>
            <person name="Yun M.H."/>
        </authorList>
    </citation>
    <scope>NUCLEOTIDE SEQUENCE</scope>
    <source>
        <strain evidence="2">20211129_DDA</strain>
        <tissue evidence="2">Liver</tissue>
    </source>
</reference>
<protein>
    <submittedName>
        <fullName evidence="2">Uncharacterized protein</fullName>
    </submittedName>
</protein>
<comment type="caution">
    <text evidence="2">The sequence shown here is derived from an EMBL/GenBank/DDBJ whole genome shotgun (WGS) entry which is preliminary data.</text>
</comment>
<sequence>MRQQRLLQTHVVLPRVGAHDKIRLVGLPPLVVLPPATAVHQTGGLDIRRTEKPARPTELRLPAGEADCLSRKAADSPRQAPLEVVCRVDAAPSGCQPPKDSASPAMRLERKGSRRAAAIKVPAPSLQEHALLSARAAGTPKTRAAQREHSRHQGSAPPLPEATSSEAPTRWAALGAAQ</sequence>
<keyword evidence="3" id="KW-1185">Reference proteome</keyword>
<evidence type="ECO:0000313" key="3">
    <source>
        <dbReference type="Proteomes" id="UP001066276"/>
    </source>
</evidence>
<dbReference type="Proteomes" id="UP001066276">
    <property type="component" value="Chromosome 12"/>
</dbReference>
<accession>A0AAV7KWP1</accession>
<evidence type="ECO:0000313" key="2">
    <source>
        <dbReference type="EMBL" id="KAJ1081423.1"/>
    </source>
</evidence>
<dbReference type="EMBL" id="JANPWB010000016">
    <property type="protein sequence ID" value="KAJ1081423.1"/>
    <property type="molecule type" value="Genomic_DNA"/>
</dbReference>
<organism evidence="2 3">
    <name type="scientific">Pleurodeles waltl</name>
    <name type="common">Iberian ribbed newt</name>
    <dbReference type="NCBI Taxonomy" id="8319"/>
    <lineage>
        <taxon>Eukaryota</taxon>
        <taxon>Metazoa</taxon>
        <taxon>Chordata</taxon>
        <taxon>Craniata</taxon>
        <taxon>Vertebrata</taxon>
        <taxon>Euteleostomi</taxon>
        <taxon>Amphibia</taxon>
        <taxon>Batrachia</taxon>
        <taxon>Caudata</taxon>
        <taxon>Salamandroidea</taxon>
        <taxon>Salamandridae</taxon>
        <taxon>Pleurodelinae</taxon>
        <taxon>Pleurodeles</taxon>
    </lineage>
</organism>
<proteinExistence type="predicted"/>
<gene>
    <name evidence="2" type="ORF">NDU88_001605</name>
</gene>